<dbReference type="Pfam" id="PF10017">
    <property type="entry name" value="Methyltransf_33"/>
    <property type="match status" value="1"/>
</dbReference>
<dbReference type="InterPro" id="IPR035094">
    <property type="entry name" value="EgtD"/>
</dbReference>
<dbReference type="GO" id="GO:0052706">
    <property type="term" value="F:L-histidine N(alpha)-methyltransferase activity"/>
    <property type="evidence" value="ECO:0007669"/>
    <property type="project" value="UniProtKB-EC"/>
</dbReference>
<organism evidence="4 5">
    <name type="scientific">Nocardioides panzhihuensis</name>
    <dbReference type="NCBI Taxonomy" id="860243"/>
    <lineage>
        <taxon>Bacteria</taxon>
        <taxon>Bacillati</taxon>
        <taxon>Actinomycetota</taxon>
        <taxon>Actinomycetes</taxon>
        <taxon>Propionibacteriales</taxon>
        <taxon>Nocardioidaceae</taxon>
        <taxon>Nocardioides</taxon>
    </lineage>
</organism>
<evidence type="ECO:0000313" key="4">
    <source>
        <dbReference type="EMBL" id="NYI78397.1"/>
    </source>
</evidence>
<accession>A0A7Z0IT26</accession>
<comment type="caution">
    <text evidence="4">The sequence shown here is derived from an EMBL/GenBank/DDBJ whole genome shotgun (WGS) entry which is preliminary data.</text>
</comment>
<dbReference type="InterPro" id="IPR017804">
    <property type="entry name" value="MeTrfase_EgtD-like"/>
</dbReference>
<dbReference type="InterPro" id="IPR019257">
    <property type="entry name" value="MeTrfase_dom"/>
</dbReference>
<dbReference type="InterPro" id="IPR029063">
    <property type="entry name" value="SAM-dependent_MTases_sf"/>
</dbReference>
<reference evidence="4 5" key="1">
    <citation type="submission" date="2020-07" db="EMBL/GenBank/DDBJ databases">
        <title>Sequencing the genomes of 1000 actinobacteria strains.</title>
        <authorList>
            <person name="Klenk H.-P."/>
        </authorList>
    </citation>
    <scope>NUCLEOTIDE SEQUENCE [LARGE SCALE GENOMIC DNA]</scope>
    <source>
        <strain evidence="4 5">DSM 26487</strain>
    </source>
</reference>
<evidence type="ECO:0000259" key="3">
    <source>
        <dbReference type="Pfam" id="PF10017"/>
    </source>
</evidence>
<dbReference type="NCBIfam" id="TIGR03438">
    <property type="entry name" value="egtD_ergothio"/>
    <property type="match status" value="1"/>
</dbReference>
<dbReference type="InterPro" id="IPR051128">
    <property type="entry name" value="EgtD_Methyltrsf_superfamily"/>
</dbReference>
<keyword evidence="5" id="KW-1185">Reference proteome</keyword>
<dbReference type="EMBL" id="JACBZR010000001">
    <property type="protein sequence ID" value="NYI78397.1"/>
    <property type="molecule type" value="Genomic_DNA"/>
</dbReference>
<evidence type="ECO:0000313" key="5">
    <source>
        <dbReference type="Proteomes" id="UP000564496"/>
    </source>
</evidence>
<evidence type="ECO:0000256" key="2">
    <source>
        <dbReference type="ARBA" id="ARBA00022679"/>
    </source>
</evidence>
<sequence length="334" mass="36755">MNLDDGQTSTRTPAPGSLTTLLTAEDLRQSLAEDARTGLSASPKWLPPKYFYDQRGSELFEEITRLPEYYPTRTERALLTEYAREIAESSDAEVLLELGSGSSEKTRLLLDALAQAGRLTTYVPVDVSASALTQAMEALAEERPGLALHGVVADFDQHLSQLPTPGRRLIALLGSTLGNYDRPGRERFLRSVAAAMQPGEGLLLGLDLVKDTGQLVAAYDDAAGVTAEFNLNALHVLNRSLGADFDADGFRHLARWNTAEERIEMRLVAQDSARVELRELDLVIKFDEGEELLTELSCKFRRSSAASELAAAGFRDARWWTDPDEAYALVLARR</sequence>
<gene>
    <name evidence="4" type="ORF">BJ988_003045</name>
</gene>
<dbReference type="Proteomes" id="UP000564496">
    <property type="component" value="Unassembled WGS sequence"/>
</dbReference>
<dbReference type="GO" id="GO:0032259">
    <property type="term" value="P:methylation"/>
    <property type="evidence" value="ECO:0007669"/>
    <property type="project" value="UniProtKB-KW"/>
</dbReference>
<keyword evidence="1 4" id="KW-0489">Methyltransferase</keyword>
<dbReference type="PANTHER" id="PTHR43397">
    <property type="entry name" value="ERGOTHIONEINE BIOSYNTHESIS PROTEIN 1"/>
    <property type="match status" value="1"/>
</dbReference>
<evidence type="ECO:0000256" key="1">
    <source>
        <dbReference type="ARBA" id="ARBA00022603"/>
    </source>
</evidence>
<feature type="domain" description="Histidine-specific methyltransferase SAM-dependent" evidence="3">
    <location>
        <begin position="32"/>
        <end position="333"/>
    </location>
</feature>
<keyword evidence="2 4" id="KW-0808">Transferase</keyword>
<protein>
    <submittedName>
        <fullName evidence="4">L-histidine N-alpha-methyltransferase</fullName>
        <ecNumber evidence="4">2.1.1.44</ecNumber>
    </submittedName>
</protein>
<name>A0A7Z0IT26_9ACTN</name>
<dbReference type="RefSeq" id="WP_179658728.1">
    <property type="nucleotide sequence ID" value="NZ_JACBZR010000001.1"/>
</dbReference>
<dbReference type="Gene3D" id="3.40.50.150">
    <property type="entry name" value="Vaccinia Virus protein VP39"/>
    <property type="match status" value="1"/>
</dbReference>
<dbReference type="EC" id="2.1.1.44" evidence="4"/>
<dbReference type="PIRSF" id="PIRSF018005">
    <property type="entry name" value="UCP018005"/>
    <property type="match status" value="1"/>
</dbReference>
<proteinExistence type="predicted"/>
<dbReference type="AlphaFoldDB" id="A0A7Z0IT26"/>
<dbReference type="SUPFAM" id="SSF53335">
    <property type="entry name" value="S-adenosyl-L-methionine-dependent methyltransferases"/>
    <property type="match status" value="1"/>
</dbReference>
<dbReference type="PANTHER" id="PTHR43397:SF1">
    <property type="entry name" value="ERGOTHIONEINE BIOSYNTHESIS PROTEIN 1"/>
    <property type="match status" value="1"/>
</dbReference>